<dbReference type="InterPro" id="IPR042099">
    <property type="entry name" value="ANL_N_sf"/>
</dbReference>
<dbReference type="SUPFAM" id="SSF56645">
    <property type="entry name" value="Acyl-CoA dehydrogenase NM domain-like"/>
    <property type="match status" value="1"/>
</dbReference>
<feature type="domain" description="Carrier" evidence="12">
    <location>
        <begin position="1134"/>
        <end position="1213"/>
    </location>
</feature>
<dbReference type="Gene3D" id="1.10.1200.10">
    <property type="entry name" value="ACP-like"/>
    <property type="match status" value="1"/>
</dbReference>
<dbReference type="SUPFAM" id="SSF47336">
    <property type="entry name" value="ACP-like"/>
    <property type="match status" value="1"/>
</dbReference>
<proteinExistence type="inferred from homology"/>
<comment type="cofactor">
    <cofactor evidence="1">
        <name>FAD</name>
        <dbReference type="ChEBI" id="CHEBI:57692"/>
    </cofactor>
</comment>
<dbReference type="InterPro" id="IPR009075">
    <property type="entry name" value="AcylCo_DH/oxidase_C"/>
</dbReference>
<keyword evidence="6" id="KW-0436">Ligase</keyword>
<dbReference type="InterPro" id="IPR025110">
    <property type="entry name" value="AMP-bd_C"/>
</dbReference>
<dbReference type="PROSITE" id="PS00455">
    <property type="entry name" value="AMP_BINDING"/>
    <property type="match status" value="1"/>
</dbReference>
<organism evidence="13 14">
    <name type="scientific">Nostoc favosum CHAB5714</name>
    <dbReference type="NCBI Taxonomy" id="2780399"/>
    <lineage>
        <taxon>Bacteria</taxon>
        <taxon>Bacillati</taxon>
        <taxon>Cyanobacteriota</taxon>
        <taxon>Cyanophyceae</taxon>
        <taxon>Nostocales</taxon>
        <taxon>Nostocaceae</taxon>
        <taxon>Nostoc</taxon>
        <taxon>Nostoc favosum</taxon>
    </lineage>
</organism>
<dbReference type="SUPFAM" id="SSF47203">
    <property type="entry name" value="Acyl-CoA dehydrogenase C-terminal domain-like"/>
    <property type="match status" value="1"/>
</dbReference>
<dbReference type="InterPro" id="IPR009081">
    <property type="entry name" value="PP-bd_ACP"/>
</dbReference>
<accession>A0ABS8IDX3</accession>
<evidence type="ECO:0000256" key="1">
    <source>
        <dbReference type="ARBA" id="ARBA00001974"/>
    </source>
</evidence>
<dbReference type="InterPro" id="IPR020845">
    <property type="entry name" value="AMP-binding_CS"/>
</dbReference>
<dbReference type="InterPro" id="IPR036736">
    <property type="entry name" value="ACP-like_sf"/>
</dbReference>
<dbReference type="InterPro" id="IPR045851">
    <property type="entry name" value="AMP-bd_C_sf"/>
</dbReference>
<dbReference type="CDD" id="cd05931">
    <property type="entry name" value="FAAL"/>
    <property type="match status" value="1"/>
</dbReference>
<evidence type="ECO:0000256" key="7">
    <source>
        <dbReference type="ARBA" id="ARBA00022630"/>
    </source>
</evidence>
<dbReference type="Pfam" id="PF02770">
    <property type="entry name" value="Acyl-CoA_dh_M"/>
    <property type="match status" value="1"/>
</dbReference>
<comment type="similarity">
    <text evidence="3">Belongs to the acyl-CoA dehydrogenase family.</text>
</comment>
<dbReference type="PANTHER" id="PTHR22754:SF32">
    <property type="entry name" value="DISCO-INTERACTING PROTEIN 2"/>
    <property type="match status" value="1"/>
</dbReference>
<dbReference type="Proteomes" id="UP001199525">
    <property type="component" value="Unassembled WGS sequence"/>
</dbReference>
<evidence type="ECO:0000256" key="10">
    <source>
        <dbReference type="ARBA" id="ARBA00023098"/>
    </source>
</evidence>
<evidence type="ECO:0000313" key="13">
    <source>
        <dbReference type="EMBL" id="MCC5602089.1"/>
    </source>
</evidence>
<name>A0ABS8IDX3_9NOSO</name>
<dbReference type="Pfam" id="PF00501">
    <property type="entry name" value="AMP-binding"/>
    <property type="match status" value="1"/>
</dbReference>
<evidence type="ECO:0000256" key="11">
    <source>
        <dbReference type="SAM" id="Phobius"/>
    </source>
</evidence>
<evidence type="ECO:0000256" key="3">
    <source>
        <dbReference type="ARBA" id="ARBA00009347"/>
    </source>
</evidence>
<dbReference type="Gene3D" id="2.40.110.10">
    <property type="entry name" value="Butyryl-CoA Dehydrogenase, subunit A, domain 2"/>
    <property type="match status" value="1"/>
</dbReference>
<feature type="transmembrane region" description="Helical" evidence="11">
    <location>
        <begin position="87"/>
        <end position="108"/>
    </location>
</feature>
<evidence type="ECO:0000256" key="6">
    <source>
        <dbReference type="ARBA" id="ARBA00022598"/>
    </source>
</evidence>
<keyword evidence="7" id="KW-0285">Flavoprotein</keyword>
<dbReference type="CDD" id="cd00567">
    <property type="entry name" value="ACAD"/>
    <property type="match status" value="1"/>
</dbReference>
<evidence type="ECO:0000256" key="4">
    <source>
        <dbReference type="ARBA" id="ARBA00022450"/>
    </source>
</evidence>
<dbReference type="InterPro" id="IPR046373">
    <property type="entry name" value="Acyl-CoA_Oxase/DH_mid-dom_sf"/>
</dbReference>
<dbReference type="Gene3D" id="3.40.50.12780">
    <property type="entry name" value="N-terminal domain of ligase-like"/>
    <property type="match status" value="1"/>
</dbReference>
<evidence type="ECO:0000313" key="14">
    <source>
        <dbReference type="Proteomes" id="UP001199525"/>
    </source>
</evidence>
<gene>
    <name evidence="13" type="ORF">LC586_23535</name>
</gene>
<keyword evidence="9" id="KW-0276">Fatty acid metabolism</keyword>
<comment type="caution">
    <text evidence="13">The sequence shown here is derived from an EMBL/GenBank/DDBJ whole genome shotgun (WGS) entry which is preliminary data.</text>
</comment>
<comment type="similarity">
    <text evidence="2">Belongs to the ATP-dependent AMP-binding enzyme family.</text>
</comment>
<dbReference type="EMBL" id="JAIVFQ010000043">
    <property type="protein sequence ID" value="MCC5602089.1"/>
    <property type="molecule type" value="Genomic_DNA"/>
</dbReference>
<dbReference type="Pfam" id="PF02771">
    <property type="entry name" value="Acyl-CoA_dh_N"/>
    <property type="match status" value="1"/>
</dbReference>
<sequence length="1258" mass="138515">MSRQRENFSIALQEAVTLPDVLLLWIQEQPNSIGFNFLQDGESLSLTYWELDQQARAIAQALTCQFATHLQTQDWQKEPVLLMYPPGLELIAAIMGCFYAGVIAVPVYPPRRNRNLDRLLAIASDAQPSGILTTVALSSSLKAITTLPIIATDGISLDLADGWQRPSLNADSIAMLQYTSGSTGTPKGVMLSHGNLLHNLAQVYHRFGHSFSSKFVSWLPPYHDMGLIGGIFQPLYGGFPVTLMPSVAFLQKPIRWLQAISQTRATTSGAPNFAYEMCLHDIRPEECQDLDLSSWEIAFTGAEPIRAQTLEKFVTTFAQYGFRSEAFYPCYGLAEATLFVTGGHKDKAPTIETFTDQKAIVGCGCASAEQTVIIVDPESRKPRLEGEEGEIWVRGASVAQGYWGRLEETEATFRATLASEAGSFLRTGDLGFLRGEELFVTGRIKDIIIIRGQNYYPQDIEASVAHSHEMLNPHWGAAFSVEFSGEERLVVVQEVERSAWRLLDTAAIITAIRGAISREHELQVYAICLLKPSSIPKTSSGKVQRHACRAGFINKSLDVISQWELQDITPPALTRTPLCPPLVRGDERGVGGLGRGDLVGSKYKTDNLIEWLRDYANHHINSRLMDERRCISPHIVLDFGNRGLLGMQVPLNYGGLGLGYTDTIRIIQQLGAIDSTLALFVGLNNVLGIRPILLHGTSSLKEELLPMLATGRELAAFALTEPGAGANPQAIASQAIANGNGWRLRGEKIWSGSAAWAGVINVFVQHQHQGISGFAVRRGSPGLRQGKEALTMGMRGMVQNTVYLEDVPVTSEQLLGGVGTGMSVAQDAMMYGRLAIAAACVGGMKRCLQLMWRYSERRQISTGRLLEHPVVLHRLEELTAAITTVETLVMRICELLDQGITVPVEAYTACKISAPEFYWITADLLVQTLGGRGYIESNLAPQILRDARVFRIFEGPTETLCGFLGARLLKQGEELQQFLTQTLGAVEVAQRLANAVERISDRFTNNITTQRWASYQLGELASDAILWAAMGGMMDKSANIQRAIAWIKNRFEEKLHQALNFTPDNLSLANLQTTANLISEYAQTIGDVEQTLAGEDDQLDELLRKSTVSLENPVSQNLTVFNFPLPRTELTRGGFNSEIQTWLITWLSQKLHVSISEIDSTKAFADYGIDSVTAVELAQDLQEWLGISHKLEATIAWNFPTIEDLAHYLSDTFRTQPANGEAGGENFTLSPSLEDLSAAEMAELLAQEIAIARQRTRS</sequence>
<dbReference type="PROSITE" id="PS50075">
    <property type="entry name" value="CARRIER"/>
    <property type="match status" value="1"/>
</dbReference>
<dbReference type="Pfam" id="PF00550">
    <property type="entry name" value="PP-binding"/>
    <property type="match status" value="1"/>
</dbReference>
<dbReference type="PROSITE" id="PS00012">
    <property type="entry name" value="PHOSPHOPANTETHEINE"/>
    <property type="match status" value="1"/>
</dbReference>
<dbReference type="InterPro" id="IPR000873">
    <property type="entry name" value="AMP-dep_synth/lig_dom"/>
</dbReference>
<dbReference type="PANTHER" id="PTHR22754">
    <property type="entry name" value="DISCO-INTERACTING PROTEIN 2 DIP2 -RELATED"/>
    <property type="match status" value="1"/>
</dbReference>
<dbReference type="InterPro" id="IPR020806">
    <property type="entry name" value="PKS_PP-bd"/>
</dbReference>
<keyword evidence="8" id="KW-0274">FAD</keyword>
<evidence type="ECO:0000256" key="2">
    <source>
        <dbReference type="ARBA" id="ARBA00006432"/>
    </source>
</evidence>
<dbReference type="RefSeq" id="WP_229487063.1">
    <property type="nucleotide sequence ID" value="NZ_JAIVFQ010000043.1"/>
</dbReference>
<protein>
    <submittedName>
        <fullName evidence="13">AMP-binding protein</fullName>
    </submittedName>
</protein>
<dbReference type="Gene3D" id="1.20.140.10">
    <property type="entry name" value="Butyryl-CoA Dehydrogenase, subunit A, domain 3"/>
    <property type="match status" value="1"/>
</dbReference>
<evidence type="ECO:0000256" key="9">
    <source>
        <dbReference type="ARBA" id="ARBA00022832"/>
    </source>
</evidence>
<reference evidence="13 14" key="1">
    <citation type="journal article" date="2021" name="Microorganisms">
        <title>Genome Evolution of Filamentous Cyanobacterium Nostoc Species: From Facultative Symbiosis to Free Living.</title>
        <authorList>
            <person name="Huo D."/>
            <person name="Li H."/>
            <person name="Cai F."/>
            <person name="Guo X."/>
            <person name="Qiao Z."/>
            <person name="Wang W."/>
            <person name="Yu G."/>
            <person name="Li R."/>
        </authorList>
    </citation>
    <scope>NUCLEOTIDE SEQUENCE [LARGE SCALE GENOMIC DNA]</scope>
    <source>
        <strain evidence="13 14">CHAB 5714</strain>
    </source>
</reference>
<keyword evidence="10" id="KW-0443">Lipid metabolism</keyword>
<dbReference type="SMART" id="SM00823">
    <property type="entry name" value="PKS_PP"/>
    <property type="match status" value="1"/>
</dbReference>
<dbReference type="InterPro" id="IPR037069">
    <property type="entry name" value="AcylCoA_DH/ox_N_sf"/>
</dbReference>
<dbReference type="Gene3D" id="3.30.300.30">
    <property type="match status" value="1"/>
</dbReference>
<evidence type="ECO:0000256" key="5">
    <source>
        <dbReference type="ARBA" id="ARBA00022553"/>
    </source>
</evidence>
<keyword evidence="4" id="KW-0596">Phosphopantetheine</keyword>
<dbReference type="SMART" id="SM01294">
    <property type="entry name" value="PKS_PP_betabranch"/>
    <property type="match status" value="1"/>
</dbReference>
<keyword evidence="11" id="KW-0472">Membrane</keyword>
<keyword evidence="11" id="KW-0812">Transmembrane</keyword>
<evidence type="ECO:0000256" key="8">
    <source>
        <dbReference type="ARBA" id="ARBA00022827"/>
    </source>
</evidence>
<dbReference type="InterPro" id="IPR036250">
    <property type="entry name" value="AcylCo_DH-like_C"/>
</dbReference>
<dbReference type="SUPFAM" id="SSF56801">
    <property type="entry name" value="Acetyl-CoA synthetase-like"/>
    <property type="match status" value="1"/>
</dbReference>
<dbReference type="Pfam" id="PF23024">
    <property type="entry name" value="AMP-dom_DIP2-like"/>
    <property type="match status" value="1"/>
</dbReference>
<dbReference type="InterPro" id="IPR006091">
    <property type="entry name" value="Acyl-CoA_Oxase/DH_mid-dom"/>
</dbReference>
<dbReference type="Gene3D" id="1.10.540.10">
    <property type="entry name" value="Acyl-CoA dehydrogenase/oxidase, N-terminal domain"/>
    <property type="match status" value="1"/>
</dbReference>
<dbReference type="Pfam" id="PF00441">
    <property type="entry name" value="Acyl-CoA_dh_1"/>
    <property type="match status" value="1"/>
</dbReference>
<dbReference type="InterPro" id="IPR040097">
    <property type="entry name" value="FAAL/FAAC"/>
</dbReference>
<keyword evidence="14" id="KW-1185">Reference proteome</keyword>
<keyword evidence="5" id="KW-0597">Phosphoprotein</keyword>
<dbReference type="InterPro" id="IPR009100">
    <property type="entry name" value="AcylCoA_DH/oxidase_NM_dom_sf"/>
</dbReference>
<evidence type="ECO:0000259" key="12">
    <source>
        <dbReference type="PROSITE" id="PS50075"/>
    </source>
</evidence>
<dbReference type="InterPro" id="IPR013786">
    <property type="entry name" value="AcylCoA_DH/ox_N"/>
</dbReference>
<keyword evidence="11" id="KW-1133">Transmembrane helix</keyword>
<dbReference type="InterPro" id="IPR006162">
    <property type="entry name" value="Ppantetheine_attach_site"/>
</dbReference>